<evidence type="ECO:0000256" key="5">
    <source>
        <dbReference type="ARBA" id="ARBA00061231"/>
    </source>
</evidence>
<evidence type="ECO:0000256" key="2">
    <source>
        <dbReference type="ARBA" id="ARBA00022980"/>
    </source>
</evidence>
<dbReference type="Proteomes" id="UP001318040">
    <property type="component" value="Chromosome 62"/>
</dbReference>
<gene>
    <name evidence="10" type="primary">MRPL39</name>
</gene>
<keyword evidence="3" id="KW-0496">Mitochondrion</keyword>
<keyword evidence="4" id="KW-0687">Ribonucleoprotein</keyword>
<dbReference type="GO" id="GO:0005739">
    <property type="term" value="C:mitochondrion"/>
    <property type="evidence" value="ECO:0007669"/>
    <property type="project" value="UniProtKB-SubCell"/>
</dbReference>
<evidence type="ECO:0000256" key="8">
    <source>
        <dbReference type="SAM" id="MobiDB-lite"/>
    </source>
</evidence>
<dbReference type="FunFam" id="3.30.980.10:FF:000006">
    <property type="entry name" value="39S ribosomal protein L39, mitochondrial"/>
    <property type="match status" value="1"/>
</dbReference>
<dbReference type="GO" id="GO:1990904">
    <property type="term" value="C:ribonucleoprotein complex"/>
    <property type="evidence" value="ECO:0007669"/>
    <property type="project" value="UniProtKB-KW"/>
</dbReference>
<sequence length="368" mass="39870">MASAIPRIVTKRLLSTAASAAPCVAAASVATAGRRVALFEAERRRQLELLIRIEKVELKHMGPGQRGATLVMNRGLSTPYNCAQHLSEWFQTRSVLASIDGELYDMYRPLECGGPITFLTFKDADATPVNEAYWRSCALMLGSALSRSFKEEFPIELIGSPEVPVISGAFCYDVLLDAKLDAWVPSEDNLRSITREVHLLLKENLPFERLSVDASVALDMFSDSRPKVAAIEEKASKNAERKVTLYKLGDFVEVSDGPHIPRTGFCFHYDVTAAHALSPPAAGAAPQPDAAAPAGSLRRFQGVSLPWPLKTHHVIWSRLVARSRKLVTEGRKEAEEVAVASSPAEPSTVEPSTAATPTTSTTTTTAAA</sequence>
<dbReference type="KEGG" id="pmrn:116955833"/>
<dbReference type="CDD" id="cd01667">
    <property type="entry name" value="TGS_ThrRS"/>
    <property type="match status" value="1"/>
</dbReference>
<dbReference type="CTD" id="54148"/>
<evidence type="ECO:0000256" key="4">
    <source>
        <dbReference type="ARBA" id="ARBA00023274"/>
    </source>
</evidence>
<keyword evidence="2 10" id="KW-0689">Ribosomal protein</keyword>
<dbReference type="Gene3D" id="3.30.980.10">
    <property type="entry name" value="Threonyl-trna Synthetase, Chain A, domain 2"/>
    <property type="match status" value="1"/>
</dbReference>
<proteinExistence type="inferred from homology"/>
<evidence type="ECO:0000256" key="6">
    <source>
        <dbReference type="ARBA" id="ARBA00071662"/>
    </source>
</evidence>
<accession>A0AAJ7XFZ5</accession>
<feature type="region of interest" description="Disordered" evidence="8">
    <location>
        <begin position="332"/>
        <end position="368"/>
    </location>
</feature>
<dbReference type="SUPFAM" id="SSF55186">
    <property type="entry name" value="ThrRS/AlaRS common domain"/>
    <property type="match status" value="1"/>
</dbReference>
<keyword evidence="9" id="KW-1185">Reference proteome</keyword>
<protein>
    <recommendedName>
        <fullName evidence="6">Large ribosomal subunit protein mL39</fullName>
    </recommendedName>
    <alternativeName>
        <fullName evidence="7">39S ribosomal protein L39, mitochondrial</fullName>
    </alternativeName>
</protein>
<dbReference type="PANTHER" id="PTHR42753:SF9">
    <property type="entry name" value="LARGE RIBOSOMAL SUBUNIT PROTEIN ML39"/>
    <property type="match status" value="1"/>
</dbReference>
<comment type="subcellular location">
    <subcellularLocation>
        <location evidence="1">Mitochondrion</location>
    </subcellularLocation>
</comment>
<dbReference type="GO" id="GO:0003723">
    <property type="term" value="F:RNA binding"/>
    <property type="evidence" value="ECO:0007669"/>
    <property type="project" value="TreeGrafter"/>
</dbReference>
<evidence type="ECO:0000256" key="3">
    <source>
        <dbReference type="ARBA" id="ARBA00023128"/>
    </source>
</evidence>
<dbReference type="InterPro" id="IPR012675">
    <property type="entry name" value="Beta-grasp_dom_sf"/>
</dbReference>
<evidence type="ECO:0000313" key="9">
    <source>
        <dbReference type="Proteomes" id="UP001318040"/>
    </source>
</evidence>
<comment type="similarity">
    <text evidence="5">Belongs to the mitochondrion-specific ribosomal protein mL39 family.</text>
</comment>
<dbReference type="Gene3D" id="3.10.20.30">
    <property type="match status" value="1"/>
</dbReference>
<dbReference type="PANTHER" id="PTHR42753">
    <property type="entry name" value="MITOCHONDRIAL RIBOSOME PROTEIN L39/PROLYL-TRNA LIGASE FAMILY MEMBER"/>
    <property type="match status" value="1"/>
</dbReference>
<dbReference type="RefSeq" id="XP_032833046.1">
    <property type="nucleotide sequence ID" value="XM_032977155.1"/>
</dbReference>
<reference evidence="10" key="1">
    <citation type="submission" date="2025-08" db="UniProtKB">
        <authorList>
            <consortium name="RefSeq"/>
        </authorList>
    </citation>
    <scope>IDENTIFICATION</scope>
    <source>
        <tissue evidence="10">Sperm</tissue>
    </source>
</reference>
<evidence type="ECO:0000256" key="7">
    <source>
        <dbReference type="ARBA" id="ARBA00075914"/>
    </source>
</evidence>
<feature type="compositionally biased region" description="Low complexity" evidence="8">
    <location>
        <begin position="337"/>
        <end position="368"/>
    </location>
</feature>
<name>A0AAJ7XFZ5_PETMA</name>
<dbReference type="GO" id="GO:0005840">
    <property type="term" value="C:ribosome"/>
    <property type="evidence" value="ECO:0007669"/>
    <property type="project" value="UniProtKB-KW"/>
</dbReference>
<evidence type="ECO:0000256" key="1">
    <source>
        <dbReference type="ARBA" id="ARBA00004173"/>
    </source>
</evidence>
<organism evidence="9 10">
    <name type="scientific">Petromyzon marinus</name>
    <name type="common">Sea lamprey</name>
    <dbReference type="NCBI Taxonomy" id="7757"/>
    <lineage>
        <taxon>Eukaryota</taxon>
        <taxon>Metazoa</taxon>
        <taxon>Chordata</taxon>
        <taxon>Craniata</taxon>
        <taxon>Vertebrata</taxon>
        <taxon>Cyclostomata</taxon>
        <taxon>Hyperoartia</taxon>
        <taxon>Petromyzontiformes</taxon>
        <taxon>Petromyzontidae</taxon>
        <taxon>Petromyzon</taxon>
    </lineage>
</organism>
<dbReference type="InterPro" id="IPR018163">
    <property type="entry name" value="Thr/Ala-tRNA-synth_IIc_edit"/>
</dbReference>
<dbReference type="AlphaFoldDB" id="A0AAJ7XFZ5"/>
<dbReference type="InterPro" id="IPR050062">
    <property type="entry name" value="Pro-tRNA_synthetase"/>
</dbReference>
<dbReference type="GO" id="GO:0000166">
    <property type="term" value="F:nucleotide binding"/>
    <property type="evidence" value="ECO:0007669"/>
    <property type="project" value="InterPro"/>
</dbReference>
<evidence type="ECO:0000313" key="10">
    <source>
        <dbReference type="RefSeq" id="XP_032833046.1"/>
    </source>
</evidence>